<dbReference type="EMBL" id="PUIA01000016">
    <property type="protein sequence ID" value="PQO38696.1"/>
    <property type="molecule type" value="Genomic_DNA"/>
</dbReference>
<name>A0A2S8G2M7_9BACT</name>
<comment type="caution">
    <text evidence="1">The sequence shown here is derived from an EMBL/GenBank/DDBJ whole genome shotgun (WGS) entry which is preliminary data.</text>
</comment>
<evidence type="ECO:0000313" key="2">
    <source>
        <dbReference type="Proteomes" id="UP000240009"/>
    </source>
</evidence>
<sequence length="148" mass="17367">MMDDPLRNWRRVFDGRLIITAHLGCFIPMKEVRGAFVDFLASRVELRESRVDFSQHAPCDHDNLLAVNNALTSRPVTSPARRYEFEDSNESLVRALIAPYEWKNQGRLSVFRRKTKLQTWCKSAKAKLFTEKIPLNCERALTWRRRCL</sequence>
<proteinExistence type="predicted"/>
<reference evidence="1 2" key="1">
    <citation type="submission" date="2018-02" db="EMBL/GenBank/DDBJ databases">
        <title>Comparative genomes isolates from brazilian mangrove.</title>
        <authorList>
            <person name="Araujo J.E."/>
            <person name="Taketani R.G."/>
            <person name="Silva M.C.P."/>
            <person name="Loureco M.V."/>
            <person name="Andreote F.D."/>
        </authorList>
    </citation>
    <scope>NUCLEOTIDE SEQUENCE [LARGE SCALE GENOMIC DNA]</scope>
    <source>
        <strain evidence="1 2">HEX-2 MGV</strain>
    </source>
</reference>
<organism evidence="1 2">
    <name type="scientific">Blastopirellula marina</name>
    <dbReference type="NCBI Taxonomy" id="124"/>
    <lineage>
        <taxon>Bacteria</taxon>
        <taxon>Pseudomonadati</taxon>
        <taxon>Planctomycetota</taxon>
        <taxon>Planctomycetia</taxon>
        <taxon>Pirellulales</taxon>
        <taxon>Pirellulaceae</taxon>
        <taxon>Blastopirellula</taxon>
    </lineage>
</organism>
<gene>
    <name evidence="1" type="ORF">C5Y96_02095</name>
</gene>
<dbReference type="Proteomes" id="UP000240009">
    <property type="component" value="Unassembled WGS sequence"/>
</dbReference>
<accession>A0A2S8G2M7</accession>
<protein>
    <submittedName>
        <fullName evidence="1">Uncharacterized protein</fullName>
    </submittedName>
</protein>
<dbReference type="AlphaFoldDB" id="A0A2S8G2M7"/>
<evidence type="ECO:0000313" key="1">
    <source>
        <dbReference type="EMBL" id="PQO38696.1"/>
    </source>
</evidence>